<dbReference type="InterPro" id="IPR013087">
    <property type="entry name" value="Znf_C2H2_type"/>
</dbReference>
<feature type="compositionally biased region" description="Basic and acidic residues" evidence="2">
    <location>
        <begin position="440"/>
        <end position="456"/>
    </location>
</feature>
<feature type="compositionally biased region" description="Polar residues" evidence="2">
    <location>
        <begin position="372"/>
        <end position="393"/>
    </location>
</feature>
<feature type="region of interest" description="Disordered" evidence="2">
    <location>
        <begin position="355"/>
        <end position="394"/>
    </location>
</feature>
<dbReference type="AlphaFoldDB" id="A0A3N4HX72"/>
<feature type="compositionally biased region" description="Low complexity" evidence="2">
    <location>
        <begin position="141"/>
        <end position="152"/>
    </location>
</feature>
<dbReference type="PROSITE" id="PS50157">
    <property type="entry name" value="ZINC_FINGER_C2H2_2"/>
    <property type="match status" value="1"/>
</dbReference>
<feature type="compositionally biased region" description="Basic and acidic residues" evidence="2">
    <location>
        <begin position="423"/>
        <end position="434"/>
    </location>
</feature>
<feature type="compositionally biased region" description="Basic and acidic residues" evidence="2">
    <location>
        <begin position="519"/>
        <end position="532"/>
    </location>
</feature>
<evidence type="ECO:0000256" key="2">
    <source>
        <dbReference type="SAM" id="MobiDB-lite"/>
    </source>
</evidence>
<protein>
    <recommendedName>
        <fullName evidence="3">C2H2-type domain-containing protein</fullName>
    </recommendedName>
</protein>
<keyword evidence="5" id="KW-1185">Reference proteome</keyword>
<feature type="region of interest" description="Disordered" evidence="2">
    <location>
        <begin position="494"/>
        <end position="553"/>
    </location>
</feature>
<feature type="region of interest" description="Disordered" evidence="2">
    <location>
        <begin position="141"/>
        <end position="163"/>
    </location>
</feature>
<proteinExistence type="predicted"/>
<evidence type="ECO:0000259" key="3">
    <source>
        <dbReference type="PROSITE" id="PS50157"/>
    </source>
</evidence>
<evidence type="ECO:0000313" key="4">
    <source>
        <dbReference type="EMBL" id="RPA77108.1"/>
    </source>
</evidence>
<keyword evidence="1" id="KW-0862">Zinc</keyword>
<keyword evidence="1" id="KW-0479">Metal-binding</keyword>
<evidence type="ECO:0000313" key="5">
    <source>
        <dbReference type="Proteomes" id="UP000275078"/>
    </source>
</evidence>
<accession>A0A3N4HX72</accession>
<dbReference type="PROSITE" id="PS00028">
    <property type="entry name" value="ZINC_FINGER_C2H2_1"/>
    <property type="match status" value="1"/>
</dbReference>
<dbReference type="GO" id="GO:0008270">
    <property type="term" value="F:zinc ion binding"/>
    <property type="evidence" value="ECO:0007669"/>
    <property type="project" value="UniProtKB-KW"/>
</dbReference>
<feature type="compositionally biased region" description="Low complexity" evidence="2">
    <location>
        <begin position="501"/>
        <end position="518"/>
    </location>
</feature>
<reference evidence="4 5" key="1">
    <citation type="journal article" date="2018" name="Nat. Ecol. Evol.">
        <title>Pezizomycetes genomes reveal the molecular basis of ectomycorrhizal truffle lifestyle.</title>
        <authorList>
            <person name="Murat C."/>
            <person name="Payen T."/>
            <person name="Noel B."/>
            <person name="Kuo A."/>
            <person name="Morin E."/>
            <person name="Chen J."/>
            <person name="Kohler A."/>
            <person name="Krizsan K."/>
            <person name="Balestrini R."/>
            <person name="Da Silva C."/>
            <person name="Montanini B."/>
            <person name="Hainaut M."/>
            <person name="Levati E."/>
            <person name="Barry K.W."/>
            <person name="Belfiori B."/>
            <person name="Cichocki N."/>
            <person name="Clum A."/>
            <person name="Dockter R.B."/>
            <person name="Fauchery L."/>
            <person name="Guy J."/>
            <person name="Iotti M."/>
            <person name="Le Tacon F."/>
            <person name="Lindquist E.A."/>
            <person name="Lipzen A."/>
            <person name="Malagnac F."/>
            <person name="Mello A."/>
            <person name="Molinier V."/>
            <person name="Miyauchi S."/>
            <person name="Poulain J."/>
            <person name="Riccioni C."/>
            <person name="Rubini A."/>
            <person name="Sitrit Y."/>
            <person name="Splivallo R."/>
            <person name="Traeger S."/>
            <person name="Wang M."/>
            <person name="Zifcakova L."/>
            <person name="Wipf D."/>
            <person name="Zambonelli A."/>
            <person name="Paolocci F."/>
            <person name="Nowrousian M."/>
            <person name="Ottonello S."/>
            <person name="Baldrian P."/>
            <person name="Spatafora J.W."/>
            <person name="Henrissat B."/>
            <person name="Nagy L.G."/>
            <person name="Aury J.M."/>
            <person name="Wincker P."/>
            <person name="Grigoriev I.V."/>
            <person name="Bonfante P."/>
            <person name="Martin F.M."/>
        </authorList>
    </citation>
    <scope>NUCLEOTIDE SEQUENCE [LARGE SCALE GENOMIC DNA]</scope>
    <source>
        <strain evidence="4 5">RN42</strain>
    </source>
</reference>
<gene>
    <name evidence="4" type="ORF">BJ508DRAFT_330547</name>
</gene>
<dbReference type="Proteomes" id="UP000275078">
    <property type="component" value="Unassembled WGS sequence"/>
</dbReference>
<organism evidence="4 5">
    <name type="scientific">Ascobolus immersus RN42</name>
    <dbReference type="NCBI Taxonomy" id="1160509"/>
    <lineage>
        <taxon>Eukaryota</taxon>
        <taxon>Fungi</taxon>
        <taxon>Dikarya</taxon>
        <taxon>Ascomycota</taxon>
        <taxon>Pezizomycotina</taxon>
        <taxon>Pezizomycetes</taxon>
        <taxon>Pezizales</taxon>
        <taxon>Ascobolaceae</taxon>
        <taxon>Ascobolus</taxon>
    </lineage>
</organism>
<feature type="domain" description="C2H2-type" evidence="3">
    <location>
        <begin position="573"/>
        <end position="602"/>
    </location>
</feature>
<dbReference type="InterPro" id="IPR036236">
    <property type="entry name" value="Znf_C2H2_sf"/>
</dbReference>
<feature type="region of interest" description="Disordered" evidence="2">
    <location>
        <begin position="423"/>
        <end position="465"/>
    </location>
</feature>
<keyword evidence="1" id="KW-0863">Zinc-finger</keyword>
<name>A0A3N4HX72_ASCIM</name>
<dbReference type="SUPFAM" id="SSF57667">
    <property type="entry name" value="beta-beta-alpha zinc fingers"/>
    <property type="match status" value="1"/>
</dbReference>
<sequence length="723" mass="80584">MRDGNELTSAGLTPAEKIVIRKAAIIWEVARDEATNALPIWLDVDQTHMHRANAILSVLSRHSRNLFCVNARQNILNLRSVENPNDPINEAYVTAMLQTITDEPLPNGLLGTAADVQDGIAQALLGIAQLLQAQQAFQFGGGNNQNQQNQQNRNGTPPPAVPFPYHNVKAQDIGSFEPTQVPDTFAASNLLMRVENCCNNYGEAKTMAQILHVFSNDVATNWLNSLPPETLREMSTSLVGFRRVLKAHWYEPIADIHIKADKEHFDWYQDRMPSDYMNTKVKLYRMAGIDDENMLVRYVHQGLRPPGLRAKMESSNEYDPDGGMTLAAYVKRLKLVMHSEKEKYQATHKFTEKINKRVAHTSSPAFKKTYSTKRGPSSSSKDPTQDAQGNWYQNGRRRRPCAHCRGAHRDDKCPKLTVSTKVKKEAESGTDRYDKKYKKDRKDKPFEKKDRKDKAKAAYGYMGSGDGNGGFSMHGYIGGVDEDDDRQLAEDEYGYFGQDGSSDSENSSDSELSLSDYYSSDHCDTPEPEHQDVPLPSPVSEDEAGDTSTSVGFLGGVPKGPSAAGIATVVGRHPCDHCKKSFVSSNRLHRHLRQTKHHGTYDKSQKVVPSTTIVNSDAEAKPSRELDKFRHLEINVWLDPSGDSHKAIVDSGYGSSGVSPQFLERKYKGQPVPKRPMRQADSVKGIGGAIVEITEEIDIPVFIKTISNQYAAFTRTFKIIPNL</sequence>
<evidence type="ECO:0000256" key="1">
    <source>
        <dbReference type="PROSITE-ProRule" id="PRU00042"/>
    </source>
</evidence>
<dbReference type="EMBL" id="ML119732">
    <property type="protein sequence ID" value="RPA77108.1"/>
    <property type="molecule type" value="Genomic_DNA"/>
</dbReference>